<protein>
    <recommendedName>
        <fullName evidence="2">Chromosomal replication initiator protein DnaA domain-containing protein</fullName>
    </recommendedName>
</protein>
<reference evidence="1" key="1">
    <citation type="journal article" date="2015" name="Nature">
        <title>Complex archaea that bridge the gap between prokaryotes and eukaryotes.</title>
        <authorList>
            <person name="Spang A."/>
            <person name="Saw J.H."/>
            <person name="Jorgensen S.L."/>
            <person name="Zaremba-Niedzwiedzka K."/>
            <person name="Martijn J."/>
            <person name="Lind A.E."/>
            <person name="van Eijk R."/>
            <person name="Schleper C."/>
            <person name="Guy L."/>
            <person name="Ettema T.J."/>
        </authorList>
    </citation>
    <scope>NUCLEOTIDE SEQUENCE</scope>
</reference>
<sequence length="178" mass="20938">MSDWETLLRRARIPKRYWNIRVSSNNEHRKEVRAFVRFLPVELAKGRGLFLLGSSAHLLNSYMAVVARSAIRRKYLTHWLTSTDLRDAILSRGRIRLDENWSVDEYAREVHVLCIADLGEEHRDDNWLAQFRNLIRTRSHYQKITVLASEISVDHMSKHYTAPFVSFVNDNFLIANID</sequence>
<proteinExistence type="predicted"/>
<name>A0A0F9MAV5_9ZZZZ</name>
<dbReference type="EMBL" id="LAZR01009247">
    <property type="protein sequence ID" value="KKM73780.1"/>
    <property type="molecule type" value="Genomic_DNA"/>
</dbReference>
<accession>A0A0F9MAV5</accession>
<organism evidence="1">
    <name type="scientific">marine sediment metagenome</name>
    <dbReference type="NCBI Taxonomy" id="412755"/>
    <lineage>
        <taxon>unclassified sequences</taxon>
        <taxon>metagenomes</taxon>
        <taxon>ecological metagenomes</taxon>
    </lineage>
</organism>
<evidence type="ECO:0000313" key="1">
    <source>
        <dbReference type="EMBL" id="KKM73780.1"/>
    </source>
</evidence>
<gene>
    <name evidence="1" type="ORF">LCGC14_1406940</name>
</gene>
<dbReference type="AlphaFoldDB" id="A0A0F9MAV5"/>
<dbReference type="InterPro" id="IPR027417">
    <property type="entry name" value="P-loop_NTPase"/>
</dbReference>
<dbReference type="Gene3D" id="3.40.50.300">
    <property type="entry name" value="P-loop containing nucleotide triphosphate hydrolases"/>
    <property type="match status" value="1"/>
</dbReference>
<evidence type="ECO:0008006" key="2">
    <source>
        <dbReference type="Google" id="ProtNLM"/>
    </source>
</evidence>
<comment type="caution">
    <text evidence="1">The sequence shown here is derived from an EMBL/GenBank/DDBJ whole genome shotgun (WGS) entry which is preliminary data.</text>
</comment>